<reference evidence="2 3" key="1">
    <citation type="journal article" date="2014" name="Agronomy (Basel)">
        <title>A Draft Genome Sequence for Ensete ventricosum, the Drought-Tolerant Tree Against Hunger.</title>
        <authorList>
            <person name="Harrison J."/>
            <person name="Moore K.A."/>
            <person name="Paszkiewicz K."/>
            <person name="Jones T."/>
            <person name="Grant M."/>
            <person name="Ambacheew D."/>
            <person name="Muzemil S."/>
            <person name="Studholme D.J."/>
        </authorList>
    </citation>
    <scope>NUCLEOTIDE SEQUENCE [LARGE SCALE GENOMIC DNA]</scope>
</reference>
<feature type="compositionally biased region" description="Basic and acidic residues" evidence="1">
    <location>
        <begin position="184"/>
        <end position="196"/>
    </location>
</feature>
<sequence>MTLVETPQAPARPLAFDESTEPPASLSSWRRHAQIARRSSTVGVSSLMSLTPLQHWSESDGSCPVTYGTHSPNAVCAIPQSECVSDDALSMATARIAATNKRRAMSVQKQQYTGTKNNYDDCNKKCNKAMHIYRKERVECIDLLYDRARAEDHRAGSGFSWCQRVMGNCMERSAASQLEEEEEEHMKAGKQDGEGVTEKEGSCKVKILLTKKELELLVLHLKEKGEQRLEDVLEEMARELGRERGKAKGWQPTLESIVESSEVQTP</sequence>
<dbReference type="PANTHER" id="PTHR35704">
    <property type="entry name" value="OS02G0254600 PROTEIN"/>
    <property type="match status" value="1"/>
</dbReference>
<evidence type="ECO:0000313" key="2">
    <source>
        <dbReference type="EMBL" id="RRT66797.1"/>
    </source>
</evidence>
<feature type="region of interest" description="Disordered" evidence="1">
    <location>
        <begin position="1"/>
        <end position="32"/>
    </location>
</feature>
<feature type="region of interest" description="Disordered" evidence="1">
    <location>
        <begin position="241"/>
        <end position="266"/>
    </location>
</feature>
<accession>A0A426ZS02</accession>
<feature type="region of interest" description="Disordered" evidence="1">
    <location>
        <begin position="176"/>
        <end position="196"/>
    </location>
</feature>
<gene>
    <name evidence="2" type="ORF">B296_00024190</name>
</gene>
<dbReference type="EMBL" id="AMZH03005290">
    <property type="protein sequence ID" value="RRT66797.1"/>
    <property type="molecule type" value="Genomic_DNA"/>
</dbReference>
<evidence type="ECO:0000256" key="1">
    <source>
        <dbReference type="SAM" id="MobiDB-lite"/>
    </source>
</evidence>
<comment type="caution">
    <text evidence="2">The sequence shown here is derived from an EMBL/GenBank/DDBJ whole genome shotgun (WGS) entry which is preliminary data.</text>
</comment>
<organism evidence="2 3">
    <name type="scientific">Ensete ventricosum</name>
    <name type="common">Abyssinian banana</name>
    <name type="synonym">Musa ensete</name>
    <dbReference type="NCBI Taxonomy" id="4639"/>
    <lineage>
        <taxon>Eukaryota</taxon>
        <taxon>Viridiplantae</taxon>
        <taxon>Streptophyta</taxon>
        <taxon>Embryophyta</taxon>
        <taxon>Tracheophyta</taxon>
        <taxon>Spermatophyta</taxon>
        <taxon>Magnoliopsida</taxon>
        <taxon>Liliopsida</taxon>
        <taxon>Zingiberales</taxon>
        <taxon>Musaceae</taxon>
        <taxon>Ensete</taxon>
    </lineage>
</organism>
<proteinExistence type="predicted"/>
<dbReference type="PANTHER" id="PTHR35704:SF1">
    <property type="entry name" value="OS02G0254600 PROTEIN"/>
    <property type="match status" value="1"/>
</dbReference>
<dbReference type="AlphaFoldDB" id="A0A426ZS02"/>
<name>A0A426ZS02_ENSVE</name>
<dbReference type="Proteomes" id="UP000287651">
    <property type="component" value="Unassembled WGS sequence"/>
</dbReference>
<evidence type="ECO:0000313" key="3">
    <source>
        <dbReference type="Proteomes" id="UP000287651"/>
    </source>
</evidence>
<protein>
    <submittedName>
        <fullName evidence="2">Uncharacterized protein</fullName>
    </submittedName>
</protein>